<dbReference type="RefSeq" id="XP_009060442.1">
    <property type="nucleotide sequence ID" value="XM_009062194.1"/>
</dbReference>
<evidence type="ECO:0000256" key="4">
    <source>
        <dbReference type="ARBA" id="ARBA00023054"/>
    </source>
</evidence>
<keyword evidence="6" id="KW-0539">Nucleus</keyword>
<name>V3ZCH2_LOTGI</name>
<evidence type="ECO:0000256" key="2">
    <source>
        <dbReference type="ARBA" id="ARBA00022884"/>
    </source>
</evidence>
<dbReference type="CDD" id="cd21543">
    <property type="entry name" value="SPOC_SHARP"/>
    <property type="match status" value="1"/>
</dbReference>
<sequence length="170" mass="19194">LFQRFPVMWRGQLALKNDSSFVQMHFVSGNQGLVKLTLPQISPMDQVPLRIAQRMRMEQSQLEGVSKRMQMDSDYCLLIAVPCGRDPMDISQQTKGLTEGFIQYLQQKQAAGIVNIPMPGSQQPAYVVHIFPPCEFSHEAVLRANPPLFDQIRDSPHVVIIIVHCDASHP</sequence>
<evidence type="ECO:0000259" key="7">
    <source>
        <dbReference type="PROSITE" id="PS50917"/>
    </source>
</evidence>
<evidence type="ECO:0000256" key="5">
    <source>
        <dbReference type="ARBA" id="ARBA00023163"/>
    </source>
</evidence>
<dbReference type="Gene3D" id="2.40.290.10">
    <property type="match status" value="1"/>
</dbReference>
<dbReference type="FunFam" id="2.40.290.10:FF:000002">
    <property type="entry name" value="Spen family transcriptional repressor"/>
    <property type="match status" value="1"/>
</dbReference>
<dbReference type="OMA" id="ACEFAND"/>
<proteinExistence type="predicted"/>
<dbReference type="Pfam" id="PF07744">
    <property type="entry name" value="SPOC"/>
    <property type="match status" value="1"/>
</dbReference>
<gene>
    <name evidence="8" type="ORF">LOTGIDRAFT_125421</name>
</gene>
<accession>V3ZCH2</accession>
<dbReference type="Proteomes" id="UP000030746">
    <property type="component" value="Unassembled WGS sequence"/>
</dbReference>
<evidence type="ECO:0000256" key="6">
    <source>
        <dbReference type="ARBA" id="ARBA00023242"/>
    </source>
</evidence>
<dbReference type="KEGG" id="lgi:LOTGIDRAFT_125421"/>
<dbReference type="OrthoDB" id="6407164at2759"/>
<feature type="non-terminal residue" evidence="8">
    <location>
        <position position="1"/>
    </location>
</feature>
<dbReference type="HOGENOM" id="CLU_057047_1_1_1"/>
<evidence type="ECO:0000313" key="9">
    <source>
        <dbReference type="Proteomes" id="UP000030746"/>
    </source>
</evidence>
<feature type="domain" description="SPOC" evidence="7">
    <location>
        <begin position="1"/>
        <end position="166"/>
    </location>
</feature>
<dbReference type="InterPro" id="IPR012921">
    <property type="entry name" value="SPOC_C"/>
</dbReference>
<dbReference type="GeneID" id="20232493"/>
<comment type="subcellular location">
    <subcellularLocation>
        <location evidence="1">Nucleus</location>
    </subcellularLocation>
</comment>
<dbReference type="EMBL" id="KB202620">
    <property type="protein sequence ID" value="ESO88768.1"/>
    <property type="molecule type" value="Genomic_DNA"/>
</dbReference>
<reference evidence="8 9" key="1">
    <citation type="journal article" date="2013" name="Nature">
        <title>Insights into bilaterian evolution from three spiralian genomes.</title>
        <authorList>
            <person name="Simakov O."/>
            <person name="Marletaz F."/>
            <person name="Cho S.J."/>
            <person name="Edsinger-Gonzales E."/>
            <person name="Havlak P."/>
            <person name="Hellsten U."/>
            <person name="Kuo D.H."/>
            <person name="Larsson T."/>
            <person name="Lv J."/>
            <person name="Arendt D."/>
            <person name="Savage R."/>
            <person name="Osoegawa K."/>
            <person name="de Jong P."/>
            <person name="Grimwood J."/>
            <person name="Chapman J.A."/>
            <person name="Shapiro H."/>
            <person name="Aerts A."/>
            <person name="Otillar R.P."/>
            <person name="Terry A.Y."/>
            <person name="Boore J.L."/>
            <person name="Grigoriev I.V."/>
            <person name="Lindberg D.R."/>
            <person name="Seaver E.C."/>
            <person name="Weisblat D.A."/>
            <person name="Putnam N.H."/>
            <person name="Rokhsar D.S."/>
        </authorList>
    </citation>
    <scope>NUCLEOTIDE SEQUENCE [LARGE SCALE GENOMIC DNA]</scope>
</reference>
<evidence type="ECO:0000313" key="8">
    <source>
        <dbReference type="EMBL" id="ESO88768.1"/>
    </source>
</evidence>
<evidence type="ECO:0000256" key="1">
    <source>
        <dbReference type="ARBA" id="ARBA00004123"/>
    </source>
</evidence>
<evidence type="ECO:0000256" key="3">
    <source>
        <dbReference type="ARBA" id="ARBA00023015"/>
    </source>
</evidence>
<keyword evidence="5" id="KW-0804">Transcription</keyword>
<dbReference type="InterPro" id="IPR016194">
    <property type="entry name" value="SPOC-like_C_dom_sf"/>
</dbReference>
<organism evidence="8 9">
    <name type="scientific">Lottia gigantea</name>
    <name type="common">Giant owl limpet</name>
    <dbReference type="NCBI Taxonomy" id="225164"/>
    <lineage>
        <taxon>Eukaryota</taxon>
        <taxon>Metazoa</taxon>
        <taxon>Spiralia</taxon>
        <taxon>Lophotrochozoa</taxon>
        <taxon>Mollusca</taxon>
        <taxon>Gastropoda</taxon>
        <taxon>Patellogastropoda</taxon>
        <taxon>Lottioidea</taxon>
        <taxon>Lottiidae</taxon>
        <taxon>Lottia</taxon>
    </lineage>
</organism>
<dbReference type="AlphaFoldDB" id="V3ZCH2"/>
<dbReference type="GO" id="GO:0003723">
    <property type="term" value="F:RNA binding"/>
    <property type="evidence" value="ECO:0007669"/>
    <property type="project" value="UniProtKB-KW"/>
</dbReference>
<dbReference type="STRING" id="225164.V3ZCH2"/>
<dbReference type="GO" id="GO:0005634">
    <property type="term" value="C:nucleus"/>
    <property type="evidence" value="ECO:0007669"/>
    <property type="project" value="UniProtKB-SubCell"/>
</dbReference>
<keyword evidence="2" id="KW-0694">RNA-binding</keyword>
<keyword evidence="9" id="KW-1185">Reference proteome</keyword>
<dbReference type="PROSITE" id="PS50917">
    <property type="entry name" value="SPOC"/>
    <property type="match status" value="1"/>
</dbReference>
<dbReference type="InterPro" id="IPR010912">
    <property type="entry name" value="SPOC_met"/>
</dbReference>
<dbReference type="SUPFAM" id="SSF100939">
    <property type="entry name" value="SPOC domain-like"/>
    <property type="match status" value="1"/>
</dbReference>
<keyword evidence="3" id="KW-0805">Transcription regulation</keyword>
<dbReference type="CTD" id="20232493"/>
<keyword evidence="4" id="KW-0175">Coiled coil</keyword>
<protein>
    <recommendedName>
        <fullName evidence="7">SPOC domain-containing protein</fullName>
    </recommendedName>
</protein>